<dbReference type="AlphaFoldDB" id="A0A6A5ZMB9"/>
<evidence type="ECO:0000313" key="2">
    <source>
        <dbReference type="EMBL" id="KAF2120742.1"/>
    </source>
</evidence>
<evidence type="ECO:0000313" key="3">
    <source>
        <dbReference type="Proteomes" id="UP000799770"/>
    </source>
</evidence>
<feature type="region of interest" description="Disordered" evidence="1">
    <location>
        <begin position="1"/>
        <end position="26"/>
    </location>
</feature>
<dbReference type="EMBL" id="ML977313">
    <property type="protein sequence ID" value="KAF2120742.1"/>
    <property type="molecule type" value="Genomic_DNA"/>
</dbReference>
<feature type="compositionally biased region" description="Basic and acidic residues" evidence="1">
    <location>
        <begin position="9"/>
        <end position="21"/>
    </location>
</feature>
<gene>
    <name evidence="2" type="ORF">BDV96DRAFT_274508</name>
</gene>
<evidence type="ECO:0000256" key="1">
    <source>
        <dbReference type="SAM" id="MobiDB-lite"/>
    </source>
</evidence>
<keyword evidence="3" id="KW-1185">Reference proteome</keyword>
<reference evidence="2" key="1">
    <citation type="journal article" date="2020" name="Stud. Mycol.">
        <title>101 Dothideomycetes genomes: a test case for predicting lifestyles and emergence of pathogens.</title>
        <authorList>
            <person name="Haridas S."/>
            <person name="Albert R."/>
            <person name="Binder M."/>
            <person name="Bloem J."/>
            <person name="Labutti K."/>
            <person name="Salamov A."/>
            <person name="Andreopoulos B."/>
            <person name="Baker S."/>
            <person name="Barry K."/>
            <person name="Bills G."/>
            <person name="Bluhm B."/>
            <person name="Cannon C."/>
            <person name="Castanera R."/>
            <person name="Culley D."/>
            <person name="Daum C."/>
            <person name="Ezra D."/>
            <person name="Gonzalez J."/>
            <person name="Henrissat B."/>
            <person name="Kuo A."/>
            <person name="Liang C."/>
            <person name="Lipzen A."/>
            <person name="Lutzoni F."/>
            <person name="Magnuson J."/>
            <person name="Mondo S."/>
            <person name="Nolan M."/>
            <person name="Ohm R."/>
            <person name="Pangilinan J."/>
            <person name="Park H.-J."/>
            <person name="Ramirez L."/>
            <person name="Alfaro M."/>
            <person name="Sun H."/>
            <person name="Tritt A."/>
            <person name="Yoshinaga Y."/>
            <person name="Zwiers L.-H."/>
            <person name="Turgeon B."/>
            <person name="Goodwin S."/>
            <person name="Spatafora J."/>
            <person name="Crous P."/>
            <person name="Grigoriev I."/>
        </authorList>
    </citation>
    <scope>NUCLEOTIDE SEQUENCE</scope>
    <source>
        <strain evidence="2">CBS 627.86</strain>
    </source>
</reference>
<proteinExistence type="predicted"/>
<sequence>MLGQHCCKTRGDDKKPLQREHAARHRSGALWARSRASYQASLCPLPSRGFPYRDRCYCHGPPRRLSTTTVLTLSLCSQLSSPAVEADQRRDSSSRLCLFTPRRCVPSGQLCYRSRPTLHRPTHRAEGCEPARTTLLAVAGVAATELRLTPGSR</sequence>
<dbReference type="Proteomes" id="UP000799770">
    <property type="component" value="Unassembled WGS sequence"/>
</dbReference>
<protein>
    <submittedName>
        <fullName evidence="2">Uncharacterized protein</fullName>
    </submittedName>
</protein>
<name>A0A6A5ZMB9_9PLEO</name>
<organism evidence="2 3">
    <name type="scientific">Lophiotrema nucula</name>
    <dbReference type="NCBI Taxonomy" id="690887"/>
    <lineage>
        <taxon>Eukaryota</taxon>
        <taxon>Fungi</taxon>
        <taxon>Dikarya</taxon>
        <taxon>Ascomycota</taxon>
        <taxon>Pezizomycotina</taxon>
        <taxon>Dothideomycetes</taxon>
        <taxon>Pleosporomycetidae</taxon>
        <taxon>Pleosporales</taxon>
        <taxon>Lophiotremataceae</taxon>
        <taxon>Lophiotrema</taxon>
    </lineage>
</organism>
<accession>A0A6A5ZMB9</accession>